<organism evidence="1 2">
    <name type="scientific">Thalassococcus halodurans</name>
    <dbReference type="NCBI Taxonomy" id="373675"/>
    <lineage>
        <taxon>Bacteria</taxon>
        <taxon>Pseudomonadati</taxon>
        <taxon>Pseudomonadota</taxon>
        <taxon>Alphaproteobacteria</taxon>
        <taxon>Rhodobacterales</taxon>
        <taxon>Roseobacteraceae</taxon>
        <taxon>Thalassococcus</taxon>
    </lineage>
</organism>
<proteinExistence type="predicted"/>
<dbReference type="RefSeq" id="WP_103911138.1">
    <property type="nucleotide sequence ID" value="NZ_FNUZ01000004.1"/>
</dbReference>
<dbReference type="PANTHER" id="PTHR42685:SF22">
    <property type="entry name" value="CONDITIONED MEDIUM FACTOR RECEPTOR 1"/>
    <property type="match status" value="1"/>
</dbReference>
<gene>
    <name evidence="1" type="ORF">SAMN04488045_2826</name>
</gene>
<dbReference type="EMBL" id="FNUZ01000004">
    <property type="protein sequence ID" value="SEG43339.1"/>
    <property type="molecule type" value="Genomic_DNA"/>
</dbReference>
<reference evidence="1 2" key="1">
    <citation type="submission" date="2016-10" db="EMBL/GenBank/DDBJ databases">
        <authorList>
            <person name="de Groot N.N."/>
        </authorList>
    </citation>
    <scope>NUCLEOTIDE SEQUENCE [LARGE SCALE GENOMIC DNA]</scope>
    <source>
        <strain evidence="1 2">DSM 26915</strain>
    </source>
</reference>
<dbReference type="AlphaFoldDB" id="A0A1H6A3N4"/>
<dbReference type="Pfam" id="PF13450">
    <property type="entry name" value="NAD_binding_8"/>
    <property type="match status" value="1"/>
</dbReference>
<dbReference type="Gene3D" id="3.30.9.100">
    <property type="match status" value="1"/>
</dbReference>
<dbReference type="Proteomes" id="UP000236752">
    <property type="component" value="Unassembled WGS sequence"/>
</dbReference>
<keyword evidence="2" id="KW-1185">Reference proteome</keyword>
<evidence type="ECO:0000313" key="1">
    <source>
        <dbReference type="EMBL" id="SEG43339.1"/>
    </source>
</evidence>
<dbReference type="PANTHER" id="PTHR42685">
    <property type="entry name" value="GERANYLGERANYL DIPHOSPHATE REDUCTASE"/>
    <property type="match status" value="1"/>
</dbReference>
<protein>
    <submittedName>
        <fullName evidence="1">2-polyprenyl-6-methoxyphenol hydroxylase</fullName>
    </submittedName>
</protein>
<dbReference type="SUPFAM" id="SSF51905">
    <property type="entry name" value="FAD/NAD(P)-binding domain"/>
    <property type="match status" value="1"/>
</dbReference>
<sequence>MPDHYDIAIAGAGPSGCVAATLLARRGYSVVLIDPFLPIAGRIESLPENGQTLLADLGLLPALQPAFITPAQAVGMIWRAEDERRDFGATAPILLDRARLRASLKTHALASGVSIRTGRVTDLGDGCLGIRSDRGQTSVQASVILDARGRAAQPRTRLSEPRIALPFKAMNRTLPPATMLIEALPSAWVWAASNAQGQIQGAVFMPPQDLGGLNDQSRLTLLHDLLAMSRLATSNIDSVAPPQPAELSAIDQIQPQPRTICIGDAALARDPISSHGLVYAFRSAAQAVAAASSFLSSVDDAAAARCYLMQRHEMDREAAINATAKAYADQSRHQTPFWKSDVVPDAPTPPMIEKGTPLQLDCIAEQVPHLTAQKIFWANGLRVRNTETRFGHCGPFNANALRHALSEPADVDTLAHRLTQFGPAHLAPGVINHLISIGALAPAQPVVQDARRSRS</sequence>
<dbReference type="InterPro" id="IPR050407">
    <property type="entry name" value="Geranylgeranyl_reductase"/>
</dbReference>
<evidence type="ECO:0000313" key="2">
    <source>
        <dbReference type="Proteomes" id="UP000236752"/>
    </source>
</evidence>
<dbReference type="OrthoDB" id="9799983at2"/>
<dbReference type="Gene3D" id="3.50.50.60">
    <property type="entry name" value="FAD/NAD(P)-binding domain"/>
    <property type="match status" value="1"/>
</dbReference>
<dbReference type="PRINTS" id="PR00420">
    <property type="entry name" value="RNGMNOXGNASE"/>
</dbReference>
<dbReference type="InterPro" id="IPR036188">
    <property type="entry name" value="FAD/NAD-bd_sf"/>
</dbReference>
<name>A0A1H6A3N4_9RHOB</name>
<accession>A0A1H6A3N4</accession>